<evidence type="ECO:0000256" key="2">
    <source>
        <dbReference type="ARBA" id="ARBA00008661"/>
    </source>
</evidence>
<feature type="transmembrane region" description="Helical" evidence="10">
    <location>
        <begin position="12"/>
        <end position="32"/>
    </location>
</feature>
<evidence type="ECO:0000256" key="8">
    <source>
        <dbReference type="ARBA" id="ARBA00023034"/>
    </source>
</evidence>
<evidence type="ECO:0000256" key="7">
    <source>
        <dbReference type="ARBA" id="ARBA00022989"/>
    </source>
</evidence>
<keyword evidence="12" id="KW-1185">Reference proteome</keyword>
<keyword evidence="8" id="KW-0333">Golgi apparatus</keyword>
<comment type="subcellular location">
    <subcellularLocation>
        <location evidence="1">Golgi apparatus membrane</location>
        <topology evidence="1">Single-pass type II membrane protein</topology>
    </subcellularLocation>
</comment>
<name>A0ABP0FK98_CLALP</name>
<evidence type="ECO:0000256" key="5">
    <source>
        <dbReference type="ARBA" id="ARBA00022692"/>
    </source>
</evidence>
<evidence type="ECO:0000256" key="9">
    <source>
        <dbReference type="ARBA" id="ARBA00023136"/>
    </source>
</evidence>
<organism evidence="11 12">
    <name type="scientific">Clavelina lepadiformis</name>
    <name type="common">Light-bulb sea squirt</name>
    <name type="synonym">Ascidia lepadiformis</name>
    <dbReference type="NCBI Taxonomy" id="159417"/>
    <lineage>
        <taxon>Eukaryota</taxon>
        <taxon>Metazoa</taxon>
        <taxon>Chordata</taxon>
        <taxon>Tunicata</taxon>
        <taxon>Ascidiacea</taxon>
        <taxon>Aplousobranchia</taxon>
        <taxon>Clavelinidae</taxon>
        <taxon>Clavelina</taxon>
    </lineage>
</organism>
<dbReference type="InterPro" id="IPR002659">
    <property type="entry name" value="Glyco_trans_31"/>
</dbReference>
<evidence type="ECO:0000313" key="11">
    <source>
        <dbReference type="EMBL" id="CAK8680051.1"/>
    </source>
</evidence>
<dbReference type="PANTHER" id="PTHR11214">
    <property type="entry name" value="BETA-1,3-N-ACETYLGLUCOSAMINYLTRANSFERASE"/>
    <property type="match status" value="1"/>
</dbReference>
<evidence type="ECO:0000256" key="3">
    <source>
        <dbReference type="ARBA" id="ARBA00022676"/>
    </source>
</evidence>
<keyword evidence="7 10" id="KW-1133">Transmembrane helix</keyword>
<evidence type="ECO:0000256" key="4">
    <source>
        <dbReference type="ARBA" id="ARBA00022679"/>
    </source>
</evidence>
<dbReference type="Proteomes" id="UP001642483">
    <property type="component" value="Unassembled WGS sequence"/>
</dbReference>
<keyword evidence="6" id="KW-0735">Signal-anchor</keyword>
<comment type="similarity">
    <text evidence="2">Belongs to the glycosyltransferase 31 family.</text>
</comment>
<keyword evidence="5 10" id="KW-0812">Transmembrane</keyword>
<sequence length="536" mass="62182">MLSRRRLRLTNIRFFLLGSISLVFGIITGGYYKSCLGKFKQAKALRLSLNSIDNDSTIFQKLLKPHFEISRQLEIVKDVVKDEKEKKLQTGWYEGLPPTLAAQETGIKHDFSSSLNQRPFQRKITEVNTTLHRSLKPSRVSFTNLTTTAIDGESRTRNRHVLYTPPVSRWIRTFENANSKAEPPGGVIKCTLPVNNSSSYSSEDSENSVQVLPAKFQKYLSVPKPQANCGFGGFLQPWNHFSNHTVDMIFLVKSAPKNFQRRQVIRKTWGFIKSIQGMTFATIFLVGTTNSNQTQSYLEEENQIFGDLLQCNVQDTYRALPLKVLAAFGWFLRTNLKTRFLTVTDDDCVMNILNINAWFQRIRVEAYDLYCGFLYNKQSKPNRHTKNKWYVSPQQYSGKFYPSFCHGGMWTLRPPLLQDLYCMSEVTEKGDFHLEDVYITGILREKLGHTRIKPVLMKNGRKFPLMYYPWDENDNVHLKMLLKWRSWNFSLPWKSTEKGTGLPMMTTYEQINDPSTRQQLIKLKSNWVNLTFQEKT</sequence>
<accession>A0ABP0FK98</accession>
<proteinExistence type="inferred from homology"/>
<dbReference type="Gene3D" id="3.90.550.50">
    <property type="match status" value="1"/>
</dbReference>
<keyword evidence="4" id="KW-0808">Transferase</keyword>
<comment type="caution">
    <text evidence="11">The sequence shown here is derived from an EMBL/GenBank/DDBJ whole genome shotgun (WGS) entry which is preliminary data.</text>
</comment>
<evidence type="ECO:0000256" key="6">
    <source>
        <dbReference type="ARBA" id="ARBA00022968"/>
    </source>
</evidence>
<evidence type="ECO:0000313" key="12">
    <source>
        <dbReference type="Proteomes" id="UP001642483"/>
    </source>
</evidence>
<evidence type="ECO:0000256" key="10">
    <source>
        <dbReference type="SAM" id="Phobius"/>
    </source>
</evidence>
<reference evidence="11 12" key="1">
    <citation type="submission" date="2024-02" db="EMBL/GenBank/DDBJ databases">
        <authorList>
            <person name="Daric V."/>
            <person name="Darras S."/>
        </authorList>
    </citation>
    <scope>NUCLEOTIDE SEQUENCE [LARGE SCALE GENOMIC DNA]</scope>
</reference>
<dbReference type="PANTHER" id="PTHR11214:SF283">
    <property type="entry name" value="N-ACETYLLACTOSAMINIDE BETA-1,3-N-ACETYLGLUCOSAMINYLTRANSFERASE 4-LIKE"/>
    <property type="match status" value="1"/>
</dbReference>
<evidence type="ECO:0000256" key="1">
    <source>
        <dbReference type="ARBA" id="ARBA00004323"/>
    </source>
</evidence>
<keyword evidence="9 10" id="KW-0472">Membrane</keyword>
<dbReference type="EMBL" id="CAWYQH010000068">
    <property type="protein sequence ID" value="CAK8680051.1"/>
    <property type="molecule type" value="Genomic_DNA"/>
</dbReference>
<keyword evidence="3" id="KW-0328">Glycosyltransferase</keyword>
<protein>
    <recommendedName>
        <fullName evidence="13">Hexosyltransferase</fullName>
    </recommendedName>
</protein>
<dbReference type="Pfam" id="PF01762">
    <property type="entry name" value="Galactosyl_T"/>
    <property type="match status" value="1"/>
</dbReference>
<evidence type="ECO:0008006" key="13">
    <source>
        <dbReference type="Google" id="ProtNLM"/>
    </source>
</evidence>
<gene>
    <name evidence="11" type="ORF">CVLEPA_LOCUS10340</name>
</gene>